<reference evidence="2" key="2">
    <citation type="journal article" date="2022" name="Microbiol. Resour. Announc.">
        <title>Metagenome Sequencing to Explore Phylogenomics of Terrestrial Cyanobacteria.</title>
        <authorList>
            <person name="Ward R.D."/>
            <person name="Stajich J.E."/>
            <person name="Johansen J.R."/>
            <person name="Huntemann M."/>
            <person name="Clum A."/>
            <person name="Foster B."/>
            <person name="Foster B."/>
            <person name="Roux S."/>
            <person name="Palaniappan K."/>
            <person name="Varghese N."/>
            <person name="Mukherjee S."/>
            <person name="Reddy T.B.K."/>
            <person name="Daum C."/>
            <person name="Copeland A."/>
            <person name="Chen I.A."/>
            <person name="Ivanova N.N."/>
            <person name="Kyrpides N.C."/>
            <person name="Shapiro N."/>
            <person name="Eloe-Fadrosh E.A."/>
            <person name="Pietrasiak N."/>
        </authorList>
    </citation>
    <scope>NUCLEOTIDE SEQUENCE</scope>
    <source>
        <strain evidence="2">JT2-VF2</strain>
    </source>
</reference>
<dbReference type="InterPro" id="IPR046641">
    <property type="entry name" value="DUF6753"/>
</dbReference>
<dbReference type="AlphaFoldDB" id="A0A951Q558"/>
<accession>A0A951Q558</accession>
<keyword evidence="1" id="KW-1133">Transmembrane helix</keyword>
<protein>
    <submittedName>
        <fullName evidence="2">Uncharacterized protein</fullName>
    </submittedName>
</protein>
<dbReference type="Pfam" id="PF20538">
    <property type="entry name" value="DUF6753"/>
    <property type="match status" value="1"/>
</dbReference>
<keyword evidence="1" id="KW-0812">Transmembrane</keyword>
<evidence type="ECO:0000313" key="2">
    <source>
        <dbReference type="EMBL" id="MBW4565930.1"/>
    </source>
</evidence>
<sequence>MASTNGKGNGANGAVSHLDRLLSEKPPEFQAKVLRFALDSGMKQDDPAFRLVQYIGYLAQLTETAPNDWKLLFENLQAELNQWSQLTAEQLKTQADHTENIKNLATSCSQLGTALSALNLTSQQQLLQLTNLTKLSENLSNISPRQPERLSQPLQEQLNEIQVKISLLNQKDVDSAVKGWGRAIIIWLLSPVTFFILFWFYSHMTPIPTPIETTQSLEKILENTGWTNTKLQRVERRLGTDPNQRRRR</sequence>
<organism evidence="2 3">
    <name type="scientific">Mojavia pulchra JT2-VF2</name>
    <dbReference type="NCBI Taxonomy" id="287848"/>
    <lineage>
        <taxon>Bacteria</taxon>
        <taxon>Bacillati</taxon>
        <taxon>Cyanobacteriota</taxon>
        <taxon>Cyanophyceae</taxon>
        <taxon>Nostocales</taxon>
        <taxon>Nostocaceae</taxon>
    </lineage>
</organism>
<evidence type="ECO:0000313" key="3">
    <source>
        <dbReference type="Proteomes" id="UP000715781"/>
    </source>
</evidence>
<proteinExistence type="predicted"/>
<gene>
    <name evidence="2" type="ORF">KME32_33585</name>
</gene>
<comment type="caution">
    <text evidence="2">The sequence shown here is derived from an EMBL/GenBank/DDBJ whole genome shotgun (WGS) entry which is preliminary data.</text>
</comment>
<evidence type="ECO:0000256" key="1">
    <source>
        <dbReference type="SAM" id="Phobius"/>
    </source>
</evidence>
<reference evidence="2" key="1">
    <citation type="submission" date="2021-05" db="EMBL/GenBank/DDBJ databases">
        <authorList>
            <person name="Pietrasiak N."/>
            <person name="Ward R."/>
            <person name="Stajich J.E."/>
            <person name="Kurbessoian T."/>
        </authorList>
    </citation>
    <scope>NUCLEOTIDE SEQUENCE</scope>
    <source>
        <strain evidence="2">JT2-VF2</strain>
    </source>
</reference>
<dbReference type="EMBL" id="JAHHHN010000052">
    <property type="protein sequence ID" value="MBW4565930.1"/>
    <property type="molecule type" value="Genomic_DNA"/>
</dbReference>
<feature type="transmembrane region" description="Helical" evidence="1">
    <location>
        <begin position="180"/>
        <end position="201"/>
    </location>
</feature>
<keyword evidence="1" id="KW-0472">Membrane</keyword>
<name>A0A951Q558_9NOST</name>
<dbReference type="Proteomes" id="UP000715781">
    <property type="component" value="Unassembled WGS sequence"/>
</dbReference>